<evidence type="ECO:0000256" key="9">
    <source>
        <dbReference type="ARBA" id="ARBA00031715"/>
    </source>
</evidence>
<dbReference type="InterPro" id="IPR027417">
    <property type="entry name" value="P-loop_NTPase"/>
</dbReference>
<sequence>MHPAESLLGALYGADLTSWIKHTHPDIFLELQLDTPVSLVKPNDPQFRPITVVRAPMGSGKTTALLDWLKHVLQSPDVSVLVVSCRRSFTQTLIKRFNAAGLSGFVTYLTSDSYIMGFKRLIVQLESLHRVSIDAVSGYDILILDEVMSVIGQLYSPTMKRLVAVDNLLYRLLTQCAWVIAMDATINSEFINIISSLRGDANIHVVLCTYAGVGFSSRTCTFLADLGADALIELTRCHSTKKHYQAKRGSFFDELFIRLRFDQNICVFCSTLSFSELVARFCLTFTESVLVLNASQPLCDVSEWKRFKVVIYTTVVTVGLSFDAVHFHSMFAYIKPMAYGPDMVSVYQSLGRVRSLILNELLIYFDGSRTKCGPLFFPMLLNHEVVNWTPSFTQVTNNLCCEFKKRCKGAFIKSNAYLFSKFKYKHLFERCTLWSLADSVNILHTLLQANNILVILGGIGPITDVPLNIFCDFIKNIRLNATFANVKIRSLKNEPVNINLQEIQYGAIIDRVMCFMDKYLINSCYDQHIDLLRALAQPIEQNRFVNIVILGACLRVPESCNAFSVFEKIYNYYTSGDLLFIDEQGEFNTINMISNAHVFTQWQLFCCCVDIAKTIQWNPTVGGCLNEIVATDLHIIIEKHRDALVNLLTEAIRCNIIDLKLLTRPLWNITGRIDGRSKRRGNIPTQTDYNISLFRLVWEQLFGARVIKSKKTFPINTRVKNLTKNDIQNILDSVNIDRAKYTTRKQLYSLLMKHKMHFSEARFMVAAPKWARSIYFTQTENCFQHPVANVMLEKVLAELAPSSWPKVMGALDFENL</sequence>
<dbReference type="EMBL" id="AF275348">
    <property type="protein sequence ID" value="AAG27226.1"/>
    <property type="molecule type" value="Genomic_DNA"/>
</dbReference>
<keyword evidence="6" id="KW-0067">ATP-binding</keyword>
<evidence type="ECO:0000256" key="2">
    <source>
        <dbReference type="ARBA" id="ARBA00007195"/>
    </source>
</evidence>
<evidence type="ECO:0000256" key="6">
    <source>
        <dbReference type="ARBA" id="ARBA00022840"/>
    </source>
</evidence>
<dbReference type="GO" id="GO:0003688">
    <property type="term" value="F:DNA replication origin binding"/>
    <property type="evidence" value="ECO:0007669"/>
    <property type="project" value="InterPro"/>
</dbReference>
<evidence type="ECO:0000259" key="10">
    <source>
        <dbReference type="PROSITE" id="PS51192"/>
    </source>
</evidence>
<keyword evidence="5" id="KW-0547">Nucleotide-binding</keyword>
<evidence type="ECO:0000313" key="11">
    <source>
        <dbReference type="EMBL" id="AAG27226.1"/>
    </source>
</evidence>
<keyword evidence="4" id="KW-0235">DNA replication</keyword>
<accession>Q9E1W9</accession>
<dbReference type="InterPro" id="IPR003450">
    <property type="entry name" value="Replication_origin-bd"/>
</dbReference>
<organism evidence="11 12">
    <name type="scientific">Cercopithecine herpesvirus 9 (strain DHV)</name>
    <name type="common">CeHV-9</name>
    <name type="synonym">Simian varicella virus</name>
    <dbReference type="NCBI Taxonomy" id="36348"/>
    <lineage>
        <taxon>Viruses</taxon>
        <taxon>Duplodnaviria</taxon>
        <taxon>Heunggongvirae</taxon>
        <taxon>Peploviricota</taxon>
        <taxon>Herviviricetes</taxon>
        <taxon>Herpesvirales</taxon>
        <taxon>Orthoherpesviridae</taxon>
        <taxon>Alphaherpesvirinae</taxon>
        <taxon>Varicellovirus</taxon>
        <taxon>Varicellovirus cercopithecinealpha9</taxon>
    </lineage>
</organism>
<evidence type="ECO:0000256" key="4">
    <source>
        <dbReference type="ARBA" id="ARBA00022705"/>
    </source>
</evidence>
<dbReference type="GO" id="GO:0042025">
    <property type="term" value="C:host cell nucleus"/>
    <property type="evidence" value="ECO:0007669"/>
    <property type="project" value="UniProtKB-SubCell"/>
</dbReference>
<dbReference type="Pfam" id="PF02399">
    <property type="entry name" value="Herpes_ori_bp"/>
    <property type="match status" value="1"/>
</dbReference>
<comment type="similarity">
    <text evidence="2">Belongs to the herpesviridae OriBP family.</text>
</comment>
<evidence type="ECO:0000256" key="3">
    <source>
        <dbReference type="ARBA" id="ARBA00014069"/>
    </source>
</evidence>
<reference evidence="11 12" key="1">
    <citation type="journal article" date="2001" name="Virology">
        <title>The DNA sequence of the simian varicella virus genome.</title>
        <authorList>
            <person name="Gray W.L."/>
            <person name="Starnes H.B."/>
            <person name="White M.W."/>
            <person name="Mahalingam R."/>
        </authorList>
    </citation>
    <scope>NUCLEOTIDE SEQUENCE [LARGE SCALE GENOMIC DNA]</scope>
</reference>
<comment type="function">
    <text evidence="8">Functions as a docking protein to recruit essential components of the viral replication machinery to viral DNA origins. In the presence of the major DNA-binding protein, opens dsDNA leading to a conformational change in the origin that facilitates DNA unwinding and subsequent replication.</text>
</comment>
<dbReference type="GO" id="GO:0006260">
    <property type="term" value="P:DNA replication"/>
    <property type="evidence" value="ECO:0007669"/>
    <property type="project" value="UniProtKB-KW"/>
</dbReference>
<keyword evidence="12" id="KW-1185">Reference proteome</keyword>
<dbReference type="KEGG" id="vg:920498"/>
<evidence type="ECO:0000256" key="7">
    <source>
        <dbReference type="ARBA" id="ARBA00023125"/>
    </source>
</evidence>
<proteinExistence type="inferred from homology"/>
<dbReference type="Gene3D" id="3.40.50.300">
    <property type="entry name" value="P-loop containing nucleotide triphosphate hydrolases"/>
    <property type="match status" value="1"/>
</dbReference>
<dbReference type="InterPro" id="IPR014001">
    <property type="entry name" value="Helicase_ATP-bd"/>
</dbReference>
<protein>
    <recommendedName>
        <fullName evidence="3">Replication origin-binding protein</fullName>
    </recommendedName>
    <alternativeName>
        <fullName evidence="9">OriBP</fullName>
    </alternativeName>
</protein>
<organismHost>
    <name type="scientific">Chlorocebus aethiops</name>
    <name type="common">Green monkey</name>
    <name type="synonym">Cercopithecus aethiops</name>
    <dbReference type="NCBI Taxonomy" id="9534"/>
</organismHost>
<name>Q9E1W9_CHV9D</name>
<keyword evidence="7" id="KW-0238">DNA-binding</keyword>
<evidence type="ECO:0000256" key="1">
    <source>
        <dbReference type="ARBA" id="ARBA00004147"/>
    </source>
</evidence>
<dbReference type="SMART" id="SM00487">
    <property type="entry name" value="DEXDc"/>
    <property type="match status" value="1"/>
</dbReference>
<evidence type="ECO:0000256" key="8">
    <source>
        <dbReference type="ARBA" id="ARBA00025279"/>
    </source>
</evidence>
<evidence type="ECO:0000313" key="12">
    <source>
        <dbReference type="Proteomes" id="UP000159358"/>
    </source>
</evidence>
<dbReference type="SUPFAM" id="SSF52540">
    <property type="entry name" value="P-loop containing nucleoside triphosphate hydrolases"/>
    <property type="match status" value="1"/>
</dbReference>
<comment type="subcellular location">
    <subcellularLocation>
        <location evidence="1">Host nucleus</location>
    </subcellularLocation>
</comment>
<dbReference type="Proteomes" id="UP000159358">
    <property type="component" value="Segment"/>
</dbReference>
<dbReference type="GO" id="GO:0005524">
    <property type="term" value="F:ATP binding"/>
    <property type="evidence" value="ECO:0007669"/>
    <property type="project" value="UniProtKB-KW"/>
</dbReference>
<feature type="domain" description="Helicase ATP-binding" evidence="10">
    <location>
        <begin position="51"/>
        <end position="204"/>
    </location>
</feature>
<dbReference type="GeneID" id="920498"/>
<evidence type="ECO:0000256" key="5">
    <source>
        <dbReference type="ARBA" id="ARBA00022741"/>
    </source>
</evidence>
<dbReference type="PROSITE" id="PS51192">
    <property type="entry name" value="HELICASE_ATP_BIND_1"/>
    <property type="match status" value="1"/>
</dbReference>
<dbReference type="RefSeq" id="NP_077465.1">
    <property type="nucleotide sequence ID" value="NC_002686.2"/>
</dbReference>